<dbReference type="Pfam" id="PF09296">
    <property type="entry name" value="NUDIX-like"/>
    <property type="match status" value="1"/>
</dbReference>
<evidence type="ECO:0000256" key="2">
    <source>
        <dbReference type="ARBA" id="ARBA00022723"/>
    </source>
</evidence>
<protein>
    <submittedName>
        <fullName evidence="9">Nucleoside diphosphate-linked moiety X motif 13</fullName>
    </submittedName>
</protein>
<evidence type="ECO:0000313" key="9">
    <source>
        <dbReference type="EMBL" id="KAG7507920.1"/>
    </source>
</evidence>
<evidence type="ECO:0000256" key="7">
    <source>
        <dbReference type="ARBA" id="ARBA00049264"/>
    </source>
</evidence>
<dbReference type="EMBL" id="JAGKHQ010000010">
    <property type="protein sequence ID" value="KAG7507920.1"/>
    <property type="molecule type" value="Genomic_DNA"/>
</dbReference>
<name>A0AAV6RT21_SOLSE</name>
<sequence length="406" mass="44965">MTEESCVCRDTDTEGDSVHFTSGTDRKHFLRKPTANEGDAVGGERLCCCQVAEPVLTGPDQSRSVMLSPLRILLPVIGPLSRGCSSYVSRMRFVNRLKQDDAACLAALQRSRVLLFHRLCPLLQRTERGTLRTAAFNSSDVQLIVERLGADRSLLKESVLIGCSEQNQAQFCLDLGELDQAAVEGECDANFFDLRKSFFLLTGAEVPLVTKSQALLRWHQSSGFCSATGEPTQRNQAGSHRVGGSRGIVYYPTMSPVVIVLVSDGKRCLLARQSSFPQGMYSALAGFCDMGESLEETLYREVAEEVGLEVQSVSYSSSQHWPFPHSSFMLACHAFVNPTHTQVDVDHAELEDARWFSLEEITCALQVKSPPRRGDPPVFWLPPKHAIANRLVTEWVETQRHRKSGG</sequence>
<organism evidence="9 10">
    <name type="scientific">Solea senegalensis</name>
    <name type="common">Senegalese sole</name>
    <dbReference type="NCBI Taxonomy" id="28829"/>
    <lineage>
        <taxon>Eukaryota</taxon>
        <taxon>Metazoa</taxon>
        <taxon>Chordata</taxon>
        <taxon>Craniata</taxon>
        <taxon>Vertebrata</taxon>
        <taxon>Euteleostomi</taxon>
        <taxon>Actinopterygii</taxon>
        <taxon>Neopterygii</taxon>
        <taxon>Teleostei</taxon>
        <taxon>Neoteleostei</taxon>
        <taxon>Acanthomorphata</taxon>
        <taxon>Carangaria</taxon>
        <taxon>Pleuronectiformes</taxon>
        <taxon>Pleuronectoidei</taxon>
        <taxon>Soleidae</taxon>
        <taxon>Solea</taxon>
    </lineage>
</organism>
<dbReference type="InterPro" id="IPR020084">
    <property type="entry name" value="NUDIX_hydrolase_CS"/>
</dbReference>
<dbReference type="InterPro" id="IPR015375">
    <property type="entry name" value="NADH_PPase-like_N"/>
</dbReference>
<evidence type="ECO:0000256" key="5">
    <source>
        <dbReference type="ARBA" id="ARBA00047501"/>
    </source>
</evidence>
<keyword evidence="4" id="KW-0460">Magnesium</keyword>
<evidence type="ECO:0000256" key="6">
    <source>
        <dbReference type="ARBA" id="ARBA00049196"/>
    </source>
</evidence>
<evidence type="ECO:0000313" key="10">
    <source>
        <dbReference type="Proteomes" id="UP000693946"/>
    </source>
</evidence>
<accession>A0AAV6RT21</accession>
<comment type="caution">
    <text evidence="9">The sequence shown here is derived from an EMBL/GenBank/DDBJ whole genome shotgun (WGS) entry which is preliminary data.</text>
</comment>
<evidence type="ECO:0000256" key="4">
    <source>
        <dbReference type="ARBA" id="ARBA00022842"/>
    </source>
</evidence>
<evidence type="ECO:0000256" key="1">
    <source>
        <dbReference type="ARBA" id="ARBA00001946"/>
    </source>
</evidence>
<comment type="catalytic activity">
    <reaction evidence="6">
        <text>NAD(+) + H2O = beta-nicotinamide D-ribonucleotide + AMP + 2 H(+)</text>
        <dbReference type="Rhea" id="RHEA:11800"/>
        <dbReference type="ChEBI" id="CHEBI:14649"/>
        <dbReference type="ChEBI" id="CHEBI:15377"/>
        <dbReference type="ChEBI" id="CHEBI:15378"/>
        <dbReference type="ChEBI" id="CHEBI:57540"/>
        <dbReference type="ChEBI" id="CHEBI:456215"/>
        <dbReference type="EC" id="3.6.1.22"/>
    </reaction>
    <physiologicalReaction direction="left-to-right" evidence="6">
        <dbReference type="Rhea" id="RHEA:11801"/>
    </physiologicalReaction>
</comment>
<dbReference type="GO" id="GO:0046872">
    <property type="term" value="F:metal ion binding"/>
    <property type="evidence" value="ECO:0007669"/>
    <property type="project" value="UniProtKB-KW"/>
</dbReference>
<reference evidence="9 10" key="1">
    <citation type="journal article" date="2021" name="Sci. Rep.">
        <title>Chromosome anchoring in Senegalese sole (Solea senegalensis) reveals sex-associated markers and genome rearrangements in flatfish.</title>
        <authorList>
            <person name="Guerrero-Cozar I."/>
            <person name="Gomez-Garrido J."/>
            <person name="Berbel C."/>
            <person name="Martinez-Blanch J.F."/>
            <person name="Alioto T."/>
            <person name="Claros M.G."/>
            <person name="Gagnaire P.A."/>
            <person name="Manchado M."/>
        </authorList>
    </citation>
    <scope>NUCLEOTIDE SEQUENCE [LARGE SCALE GENOMIC DNA]</scope>
    <source>
        <strain evidence="9">Sse05_10M</strain>
    </source>
</reference>
<dbReference type="PANTHER" id="PTHR11383:SF3">
    <property type="entry name" value="NAD(P)H PYROPHOSPHATASE NUDT13, MITOCHONDRIAL"/>
    <property type="match status" value="1"/>
</dbReference>
<dbReference type="CDD" id="cd03429">
    <property type="entry name" value="NUDIX_NADH_pyrophosphatase_Nudt13"/>
    <property type="match status" value="1"/>
</dbReference>
<dbReference type="NCBIfam" id="NF001299">
    <property type="entry name" value="PRK00241.1"/>
    <property type="match status" value="1"/>
</dbReference>
<feature type="domain" description="Nudix hydrolase" evidence="8">
    <location>
        <begin position="252"/>
        <end position="380"/>
    </location>
</feature>
<proteinExistence type="predicted"/>
<keyword evidence="2" id="KW-0479">Metal-binding</keyword>
<dbReference type="AlphaFoldDB" id="A0AAV6RT21"/>
<evidence type="ECO:0000259" key="8">
    <source>
        <dbReference type="PROSITE" id="PS51462"/>
    </source>
</evidence>
<dbReference type="PANTHER" id="PTHR11383">
    <property type="entry name" value="NUCLEOSIDE DIPHOSPHATE-LINKED MOIETY X MOTIF 13"/>
    <property type="match status" value="1"/>
</dbReference>
<dbReference type="Pfam" id="PF00293">
    <property type="entry name" value="NUDIX"/>
    <property type="match status" value="1"/>
</dbReference>
<evidence type="ECO:0000256" key="3">
    <source>
        <dbReference type="ARBA" id="ARBA00022801"/>
    </source>
</evidence>
<comment type="catalytic activity">
    <reaction evidence="7">
        <text>NADH + H2O = reduced beta-nicotinamide D-ribonucleotide + AMP + 2 H(+)</text>
        <dbReference type="Rhea" id="RHEA:48868"/>
        <dbReference type="ChEBI" id="CHEBI:15377"/>
        <dbReference type="ChEBI" id="CHEBI:15378"/>
        <dbReference type="ChEBI" id="CHEBI:57945"/>
        <dbReference type="ChEBI" id="CHEBI:90832"/>
        <dbReference type="ChEBI" id="CHEBI:456215"/>
        <dbReference type="EC" id="3.6.1.22"/>
    </reaction>
    <physiologicalReaction direction="left-to-right" evidence="7">
        <dbReference type="Rhea" id="RHEA:48869"/>
    </physiologicalReaction>
</comment>
<dbReference type="Proteomes" id="UP000693946">
    <property type="component" value="Linkage Group LG18"/>
</dbReference>
<comment type="cofactor">
    <cofactor evidence="1">
        <name>Mg(2+)</name>
        <dbReference type="ChEBI" id="CHEBI:18420"/>
    </cofactor>
</comment>
<dbReference type="PROSITE" id="PS51462">
    <property type="entry name" value="NUDIX"/>
    <property type="match status" value="1"/>
</dbReference>
<dbReference type="InterPro" id="IPR049734">
    <property type="entry name" value="NudC-like_C"/>
</dbReference>
<dbReference type="PROSITE" id="PS00893">
    <property type="entry name" value="NUDIX_BOX"/>
    <property type="match status" value="1"/>
</dbReference>
<dbReference type="GO" id="GO:0016787">
    <property type="term" value="F:hydrolase activity"/>
    <property type="evidence" value="ECO:0007669"/>
    <property type="project" value="UniProtKB-KW"/>
</dbReference>
<comment type="catalytic activity">
    <reaction evidence="5">
        <text>NADPH + H2O = reduced beta-nicotinamide D-ribonucleotide + adenosine 2',5'-bisphosphate + 2 H(+)</text>
        <dbReference type="Rhea" id="RHEA:60820"/>
        <dbReference type="ChEBI" id="CHEBI:15377"/>
        <dbReference type="ChEBI" id="CHEBI:15378"/>
        <dbReference type="ChEBI" id="CHEBI:57783"/>
        <dbReference type="ChEBI" id="CHEBI:90832"/>
        <dbReference type="ChEBI" id="CHEBI:194156"/>
    </reaction>
    <physiologicalReaction direction="left-to-right" evidence="5">
        <dbReference type="Rhea" id="RHEA:60821"/>
    </physiologicalReaction>
</comment>
<keyword evidence="3" id="KW-0378">Hydrolase</keyword>
<dbReference type="InterPro" id="IPR000086">
    <property type="entry name" value="NUDIX_hydrolase_dom"/>
</dbReference>
<keyword evidence="10" id="KW-1185">Reference proteome</keyword>
<gene>
    <name evidence="9" type="ORF">JOB18_049116</name>
</gene>